<evidence type="ECO:0000313" key="3">
    <source>
        <dbReference type="EMBL" id="OBZ65266.1"/>
    </source>
</evidence>
<dbReference type="EMBL" id="LUGG01000047">
    <property type="protein sequence ID" value="OBZ65266.1"/>
    <property type="molecule type" value="Genomic_DNA"/>
</dbReference>
<reference evidence="3 4" key="1">
    <citation type="submission" date="2016-03" db="EMBL/GenBank/DDBJ databases">
        <title>Whole genome sequencing of Grifola frondosa 9006-11.</title>
        <authorList>
            <person name="Min B."/>
            <person name="Park H."/>
            <person name="Kim J.-G."/>
            <person name="Cho H."/>
            <person name="Oh Y.-L."/>
            <person name="Kong W.-S."/>
            <person name="Choi I.-G."/>
        </authorList>
    </citation>
    <scope>NUCLEOTIDE SEQUENCE [LARGE SCALE GENOMIC DNA]</scope>
    <source>
        <strain evidence="3 4">9006-11</strain>
    </source>
</reference>
<dbReference type="OrthoDB" id="1600564at2759"/>
<dbReference type="GO" id="GO:0016788">
    <property type="term" value="F:hydrolase activity, acting on ester bonds"/>
    <property type="evidence" value="ECO:0007669"/>
    <property type="project" value="InterPro"/>
</dbReference>
<dbReference type="InterPro" id="IPR001087">
    <property type="entry name" value="GDSL"/>
</dbReference>
<dbReference type="PANTHER" id="PTHR45648:SF22">
    <property type="entry name" value="GDSL LIPASE_ACYLHYDROLASE FAMILY PROTEIN (AFU_ORTHOLOGUE AFUA_4G14700)"/>
    <property type="match status" value="1"/>
</dbReference>
<dbReference type="STRING" id="5627.A0A1C7LM44"/>
<feature type="region of interest" description="Disordered" evidence="2">
    <location>
        <begin position="405"/>
        <end position="426"/>
    </location>
</feature>
<name>A0A1C7LM44_GRIFR</name>
<evidence type="ECO:0000313" key="4">
    <source>
        <dbReference type="Proteomes" id="UP000092993"/>
    </source>
</evidence>
<dbReference type="SUPFAM" id="SSF52266">
    <property type="entry name" value="SGNH hydrolase"/>
    <property type="match status" value="1"/>
</dbReference>
<dbReference type="Gene3D" id="3.40.50.1110">
    <property type="entry name" value="SGNH hydrolase"/>
    <property type="match status" value="1"/>
</dbReference>
<accession>A0A1C7LM44</accession>
<dbReference type="InterPro" id="IPR051058">
    <property type="entry name" value="GDSL_Est/Lipase"/>
</dbReference>
<dbReference type="InterPro" id="IPR036514">
    <property type="entry name" value="SGNH_hydro_sf"/>
</dbReference>
<gene>
    <name evidence="3" type="ORF">A0H81_14749</name>
</gene>
<sequence>MSHRESGVVLASTLSCQSTITLDDRYVEHRALRISGKRWDPPQAKSKNLVTFGDSYTDVVLTGDGGVAWPVYAARDGNFSLFPFARSGATCSNNLTDRPYPSVFESQLPLYFTEKQNGSLKLSAEDTIYTLWIGTNDVGANALLTGSQMPGVTIVDTISYDPVQHTILYGADSYPNLYWTAQRNTTEWSVFMTELVNSGNALSKLMLQALAPSLHGAHLGLFDSYGLISDIISHPQNYLNGTAPLNVTGAAHACVFKEGESTSDPGVCTIVTGAAADSFLWYDELHPSEQTDRVIAKEIADAIREKVSVPPEKMYEWVLPVVSSMKRTANDSGGSLAIIVTMLDCAVVLKKHVDEVLHPHNRLTTRGPSTNTGLSIHPVFGHDSDSFRRYPDIIAGPGNIYNISSQSRPRTHPIVEQAANKTHDSF</sequence>
<evidence type="ECO:0000256" key="1">
    <source>
        <dbReference type="ARBA" id="ARBA00022801"/>
    </source>
</evidence>
<keyword evidence="4" id="KW-1185">Reference proteome</keyword>
<evidence type="ECO:0008006" key="5">
    <source>
        <dbReference type="Google" id="ProtNLM"/>
    </source>
</evidence>
<dbReference type="Proteomes" id="UP000092993">
    <property type="component" value="Unassembled WGS sequence"/>
</dbReference>
<proteinExistence type="predicted"/>
<dbReference type="Pfam" id="PF00657">
    <property type="entry name" value="Lipase_GDSL"/>
    <property type="match status" value="1"/>
</dbReference>
<comment type="caution">
    <text evidence="3">The sequence shown here is derived from an EMBL/GenBank/DDBJ whole genome shotgun (WGS) entry which is preliminary data.</text>
</comment>
<dbReference type="PROSITE" id="PS51257">
    <property type="entry name" value="PROKAR_LIPOPROTEIN"/>
    <property type="match status" value="1"/>
</dbReference>
<keyword evidence="1" id="KW-0378">Hydrolase</keyword>
<protein>
    <recommendedName>
        <fullName evidence="5">Thermolabile hemolysin</fullName>
    </recommendedName>
</protein>
<dbReference type="AlphaFoldDB" id="A0A1C7LM44"/>
<organism evidence="3 4">
    <name type="scientific">Grifola frondosa</name>
    <name type="common">Maitake</name>
    <name type="synonym">Polyporus frondosus</name>
    <dbReference type="NCBI Taxonomy" id="5627"/>
    <lineage>
        <taxon>Eukaryota</taxon>
        <taxon>Fungi</taxon>
        <taxon>Dikarya</taxon>
        <taxon>Basidiomycota</taxon>
        <taxon>Agaricomycotina</taxon>
        <taxon>Agaricomycetes</taxon>
        <taxon>Polyporales</taxon>
        <taxon>Grifolaceae</taxon>
        <taxon>Grifola</taxon>
    </lineage>
</organism>
<dbReference type="PANTHER" id="PTHR45648">
    <property type="entry name" value="GDSL LIPASE/ACYLHYDROLASE FAMILY PROTEIN (AFU_ORTHOLOGUE AFUA_4G14700)"/>
    <property type="match status" value="1"/>
</dbReference>
<evidence type="ECO:0000256" key="2">
    <source>
        <dbReference type="SAM" id="MobiDB-lite"/>
    </source>
</evidence>